<proteinExistence type="predicted"/>
<dbReference type="EMBL" id="LGCI01000010">
    <property type="protein sequence ID" value="KOY80564.1"/>
    <property type="molecule type" value="Genomic_DNA"/>
</dbReference>
<accession>A0A0N0CUX9</accession>
<evidence type="ECO:0000313" key="3">
    <source>
        <dbReference type="Proteomes" id="UP000037977"/>
    </source>
</evidence>
<dbReference type="SUPFAM" id="SSF50156">
    <property type="entry name" value="PDZ domain-like"/>
    <property type="match status" value="1"/>
</dbReference>
<evidence type="ECO:0000256" key="1">
    <source>
        <dbReference type="SAM" id="Phobius"/>
    </source>
</evidence>
<dbReference type="PATRIC" id="fig|33935.3.peg.1774"/>
<feature type="transmembrane region" description="Helical" evidence="1">
    <location>
        <begin position="12"/>
        <end position="30"/>
    </location>
</feature>
<keyword evidence="3" id="KW-1185">Reference proteome</keyword>
<evidence type="ECO:0008006" key="4">
    <source>
        <dbReference type="Google" id="ProtNLM"/>
    </source>
</evidence>
<keyword evidence="1" id="KW-0812">Transmembrane</keyword>
<evidence type="ECO:0000313" key="2">
    <source>
        <dbReference type="EMBL" id="KOY80564.1"/>
    </source>
</evidence>
<feature type="transmembrane region" description="Helical" evidence="1">
    <location>
        <begin position="171"/>
        <end position="194"/>
    </location>
</feature>
<dbReference type="Gene3D" id="2.30.42.10">
    <property type="match status" value="1"/>
</dbReference>
<reference evidence="2 3" key="1">
    <citation type="submission" date="2015-07" db="EMBL/GenBank/DDBJ databases">
        <title>Genome sequencing project for genomic taxonomy and phylogenomics of Bacillus-like bacteria.</title>
        <authorList>
            <person name="Liu B."/>
            <person name="Wang J."/>
            <person name="Zhu Y."/>
            <person name="Liu G."/>
            <person name="Chen Q."/>
            <person name="Chen Z."/>
            <person name="Che J."/>
            <person name="Ge C."/>
            <person name="Shi H."/>
            <person name="Pan Z."/>
            <person name="Liu X."/>
        </authorList>
    </citation>
    <scope>NUCLEOTIDE SEQUENCE [LARGE SCALE GENOMIC DNA]</scope>
    <source>
        <strain evidence="2 3">DSM 54</strain>
    </source>
</reference>
<dbReference type="STRING" id="33935.ADM90_15230"/>
<feature type="transmembrane region" description="Helical" evidence="1">
    <location>
        <begin position="117"/>
        <end position="139"/>
    </location>
</feature>
<name>A0A0N0CUX9_9BACI</name>
<dbReference type="InterPro" id="IPR036034">
    <property type="entry name" value="PDZ_sf"/>
</dbReference>
<keyword evidence="1" id="KW-0472">Membrane</keyword>
<dbReference type="RefSeq" id="WP_053995806.1">
    <property type="nucleotide sequence ID" value="NZ_LGCI01000010.1"/>
</dbReference>
<comment type="caution">
    <text evidence="2">The sequence shown here is derived from an EMBL/GenBank/DDBJ whole genome shotgun (WGS) entry which is preliminary data.</text>
</comment>
<sequence length="197" mass="22776">MVLNSNNKQWFWLAISLYLVLGIYLLNVTYSEPVLSMKVQKKDGQWILTEPYYKGWAEKHHIKTGDIILEVNGVKVDYIDDLKYEPVIRTARELAIKKPDGDIITLKVSLFDIPQQFYYVLVVPFCYFLLTLSITLYLYYKQKNTILINLLILFILTISLAYVSSGAASRLNVVGIIINRSSMLLCLAILIHFLKIY</sequence>
<organism evidence="2 3">
    <name type="scientific">Lysinibacillus macroides</name>
    <dbReference type="NCBI Taxonomy" id="33935"/>
    <lineage>
        <taxon>Bacteria</taxon>
        <taxon>Bacillati</taxon>
        <taxon>Bacillota</taxon>
        <taxon>Bacilli</taxon>
        <taxon>Bacillales</taxon>
        <taxon>Bacillaceae</taxon>
        <taxon>Lysinibacillus</taxon>
    </lineage>
</organism>
<dbReference type="AlphaFoldDB" id="A0A0N0CUX9"/>
<keyword evidence="1" id="KW-1133">Transmembrane helix</keyword>
<feature type="transmembrane region" description="Helical" evidence="1">
    <location>
        <begin position="146"/>
        <end position="165"/>
    </location>
</feature>
<dbReference type="Proteomes" id="UP000037977">
    <property type="component" value="Unassembled WGS sequence"/>
</dbReference>
<protein>
    <recommendedName>
        <fullName evidence="4">PDZ domain-containing protein</fullName>
    </recommendedName>
</protein>
<gene>
    <name evidence="2" type="ORF">ADM90_15230</name>
</gene>